<dbReference type="HOGENOM" id="CLU_055322_2_2_11"/>
<organism evidence="2 3">
    <name type="scientific">Salinispora tropica (strain ATCC BAA-916 / DSM 44818 / JCM 13857 / NBRC 105044 / CNB-440)</name>
    <dbReference type="NCBI Taxonomy" id="369723"/>
    <lineage>
        <taxon>Bacteria</taxon>
        <taxon>Bacillati</taxon>
        <taxon>Actinomycetota</taxon>
        <taxon>Actinomycetes</taxon>
        <taxon>Micromonosporales</taxon>
        <taxon>Micromonosporaceae</taxon>
        <taxon>Salinispora</taxon>
    </lineage>
</organism>
<dbReference type="GO" id="GO:0016491">
    <property type="term" value="F:oxidoreductase activity"/>
    <property type="evidence" value="ECO:0007669"/>
    <property type="project" value="InterPro"/>
</dbReference>
<gene>
    <name evidence="2" type="ordered locus">Strop_1493</name>
</gene>
<dbReference type="STRING" id="369723.Strop_1493"/>
<evidence type="ECO:0000259" key="1">
    <source>
        <dbReference type="Pfam" id="PF03358"/>
    </source>
</evidence>
<dbReference type="InterPro" id="IPR029039">
    <property type="entry name" value="Flavoprotein-like_sf"/>
</dbReference>
<dbReference type="Proteomes" id="UP000000235">
    <property type="component" value="Chromosome"/>
</dbReference>
<dbReference type="PANTHER" id="PTHR30543:SF21">
    <property type="entry name" value="NAD(P)H-DEPENDENT FMN REDUCTASE LOT6"/>
    <property type="match status" value="1"/>
</dbReference>
<evidence type="ECO:0000313" key="3">
    <source>
        <dbReference type="Proteomes" id="UP000000235"/>
    </source>
</evidence>
<dbReference type="RefSeq" id="WP_011905391.1">
    <property type="nucleotide sequence ID" value="NC_009380.1"/>
</dbReference>
<dbReference type="SUPFAM" id="SSF52218">
    <property type="entry name" value="Flavoproteins"/>
    <property type="match status" value="1"/>
</dbReference>
<sequence>MSVEPLKIVILVGSTRKGRFGPVVANWFAAQVRQRDDMELDLIDLVEANLPYELPDFNANEEPVAVRALTPRLAAADGFVFVTPEYNHSYPASLKNVVDWYRKEWQAKPVGFVSYGGLAGGLRSVEHLRPVLSEVHAVPIRDTVSFHGAGERFDGSGAPTDPRGCNAAAKTLLDQLAWWSGVLRTARADHPYGT</sequence>
<feature type="domain" description="NADPH-dependent FMN reductase-like" evidence="1">
    <location>
        <begin position="7"/>
        <end position="149"/>
    </location>
</feature>
<dbReference type="GO" id="GO:0010181">
    <property type="term" value="F:FMN binding"/>
    <property type="evidence" value="ECO:0007669"/>
    <property type="project" value="TreeGrafter"/>
</dbReference>
<accession>A4X509</accession>
<protein>
    <submittedName>
        <fullName evidence="2">NADPH-dependent FMN reductase</fullName>
    </submittedName>
</protein>
<dbReference type="eggNOG" id="COG0431">
    <property type="taxonomic scope" value="Bacteria"/>
</dbReference>
<dbReference type="PATRIC" id="fig|369723.5.peg.1524"/>
<dbReference type="AlphaFoldDB" id="A4X509"/>
<dbReference type="GO" id="GO:0005829">
    <property type="term" value="C:cytosol"/>
    <property type="evidence" value="ECO:0007669"/>
    <property type="project" value="TreeGrafter"/>
</dbReference>
<keyword evidence="3" id="KW-1185">Reference proteome</keyword>
<name>A4X509_SALTO</name>
<reference evidence="3" key="1">
    <citation type="journal article" date="2007" name="Proc. Natl. Acad. Sci. U.S.A.">
        <title>Genome sequencing reveals complex secondary metabolome in the marine actinomycete Salinispora tropica.</title>
        <authorList>
            <person name="Udwary D.W."/>
            <person name="Zeigler L."/>
            <person name="Asolkar R.N."/>
            <person name="Singan V."/>
            <person name="Lapidus A."/>
            <person name="Fenical W."/>
            <person name="Jensen P.R."/>
            <person name="Moore B.S."/>
        </authorList>
    </citation>
    <scope>NUCLEOTIDE SEQUENCE [LARGE SCALE GENOMIC DNA]</scope>
    <source>
        <strain evidence="3">ATCC BAA-916 / DSM 44818 / CNB-440</strain>
    </source>
</reference>
<dbReference type="InterPro" id="IPR005025">
    <property type="entry name" value="FMN_Rdtase-like_dom"/>
</dbReference>
<dbReference type="EMBL" id="CP000667">
    <property type="protein sequence ID" value="ABP53959.1"/>
    <property type="molecule type" value="Genomic_DNA"/>
</dbReference>
<dbReference type="Gene3D" id="3.40.50.360">
    <property type="match status" value="1"/>
</dbReference>
<dbReference type="PANTHER" id="PTHR30543">
    <property type="entry name" value="CHROMATE REDUCTASE"/>
    <property type="match status" value="1"/>
</dbReference>
<dbReference type="InterPro" id="IPR050712">
    <property type="entry name" value="NAD(P)H-dep_reductase"/>
</dbReference>
<dbReference type="KEGG" id="stp:Strop_1493"/>
<evidence type="ECO:0000313" key="2">
    <source>
        <dbReference type="EMBL" id="ABP53959.1"/>
    </source>
</evidence>
<dbReference type="Pfam" id="PF03358">
    <property type="entry name" value="FMN_red"/>
    <property type="match status" value="1"/>
</dbReference>
<proteinExistence type="predicted"/>